<dbReference type="PANTHER" id="PTHR40459:SF1">
    <property type="entry name" value="CONSERVED HYPOTHETICAL ALANINE AND LEUCINE RICH PROTEIN"/>
    <property type="match status" value="1"/>
</dbReference>
<dbReference type="Pfam" id="PF10728">
    <property type="entry name" value="DUF2520"/>
    <property type="match status" value="1"/>
</dbReference>
<dbReference type="InterPro" id="IPR018931">
    <property type="entry name" value="DUF2520"/>
</dbReference>
<evidence type="ECO:0000256" key="1">
    <source>
        <dbReference type="SAM" id="MobiDB-lite"/>
    </source>
</evidence>
<dbReference type="Proteomes" id="UP001426770">
    <property type="component" value="Unassembled WGS sequence"/>
</dbReference>
<sequence length="327" mass="33300">MPWSPMPDTTGPAARGHEVRGNTRRPGRLRIGLVGAGRVGAVIAAALREVGHEVVAASAVSDASLARVEALLPGVPIAPPDEVVRAAELVLLTVPDDEIAAVAAGLAAVEAWRPGQLVVHTSGRHGIAILADAATPGIVPLAIHPAMTFTGTSMDRARLHDAVFAVTAPPGMLPIAQALVVEMGGEPIVVEEWDRPAYHAALVHGANHVVTAVTQASAMLARIGIEEPARVLGPLTHASVDGALREAPGAVATLTGPVVRGDAGTVAAHLEALARQPEALYAYRAMARVTADLALSGGRIGPAQYADIIATLGPDAPLVAGDTDTEA</sequence>
<evidence type="ECO:0000259" key="3">
    <source>
        <dbReference type="Pfam" id="PF10728"/>
    </source>
</evidence>
<dbReference type="SUPFAM" id="SSF51735">
    <property type="entry name" value="NAD(P)-binding Rossmann-fold domains"/>
    <property type="match status" value="1"/>
</dbReference>
<dbReference type="Pfam" id="PF10727">
    <property type="entry name" value="Rossmann-like"/>
    <property type="match status" value="1"/>
</dbReference>
<feature type="region of interest" description="Disordered" evidence="1">
    <location>
        <begin position="1"/>
        <end position="23"/>
    </location>
</feature>
<organism evidence="4 5">
    <name type="scientific">Demequina sediminis</name>
    <dbReference type="NCBI Taxonomy" id="1930058"/>
    <lineage>
        <taxon>Bacteria</taxon>
        <taxon>Bacillati</taxon>
        <taxon>Actinomycetota</taxon>
        <taxon>Actinomycetes</taxon>
        <taxon>Micrococcales</taxon>
        <taxon>Demequinaceae</taxon>
        <taxon>Demequina</taxon>
    </lineage>
</organism>
<name>A0ABP9WHW1_9MICO</name>
<dbReference type="SUPFAM" id="SSF48179">
    <property type="entry name" value="6-phosphogluconate dehydrogenase C-terminal domain-like"/>
    <property type="match status" value="1"/>
</dbReference>
<dbReference type="InterPro" id="IPR037108">
    <property type="entry name" value="TM1727-like_C_sf"/>
</dbReference>
<evidence type="ECO:0000313" key="5">
    <source>
        <dbReference type="Proteomes" id="UP001426770"/>
    </source>
</evidence>
<feature type="domain" description="Putative oxidoreductase/dehydrogenase Rossmann-like" evidence="2">
    <location>
        <begin position="24"/>
        <end position="145"/>
    </location>
</feature>
<dbReference type="InterPro" id="IPR008927">
    <property type="entry name" value="6-PGluconate_DH-like_C_sf"/>
</dbReference>
<reference evidence="4 5" key="1">
    <citation type="submission" date="2024-02" db="EMBL/GenBank/DDBJ databases">
        <title>Lysinimicrobium sediminis NBRC 112286.</title>
        <authorList>
            <person name="Ichikawa N."/>
            <person name="Katano-Makiyama Y."/>
            <person name="Hidaka K."/>
        </authorList>
    </citation>
    <scope>NUCLEOTIDE SEQUENCE [LARGE SCALE GENOMIC DNA]</scope>
    <source>
        <strain evidence="4 5">NBRC 112286</strain>
    </source>
</reference>
<accession>A0ABP9WHW1</accession>
<dbReference type="Gene3D" id="1.10.1040.20">
    <property type="entry name" value="ProC-like, C-terminal domain"/>
    <property type="match status" value="1"/>
</dbReference>
<protein>
    <recommendedName>
        <fullName evidence="6">DUF2520 domain-containing protein</fullName>
    </recommendedName>
</protein>
<keyword evidence="5" id="KW-1185">Reference proteome</keyword>
<dbReference type="InterPro" id="IPR019665">
    <property type="entry name" value="OxRdtase/DH_put_Rossmann_dom"/>
</dbReference>
<comment type="caution">
    <text evidence="4">The sequence shown here is derived from an EMBL/GenBank/DDBJ whole genome shotgun (WGS) entry which is preliminary data.</text>
</comment>
<dbReference type="Gene3D" id="3.40.50.720">
    <property type="entry name" value="NAD(P)-binding Rossmann-like Domain"/>
    <property type="match status" value="1"/>
</dbReference>
<dbReference type="EMBL" id="BAABRR010000002">
    <property type="protein sequence ID" value="GAA5518206.1"/>
    <property type="molecule type" value="Genomic_DNA"/>
</dbReference>
<dbReference type="InterPro" id="IPR036291">
    <property type="entry name" value="NAD(P)-bd_dom_sf"/>
</dbReference>
<dbReference type="PANTHER" id="PTHR40459">
    <property type="entry name" value="CONSERVED HYPOTHETICAL ALANINE AND LEUCINE RICH PROTEIN"/>
    <property type="match status" value="1"/>
</dbReference>
<feature type="domain" description="DUF2520" evidence="3">
    <location>
        <begin position="163"/>
        <end position="288"/>
    </location>
</feature>
<evidence type="ECO:0000259" key="2">
    <source>
        <dbReference type="Pfam" id="PF10727"/>
    </source>
</evidence>
<evidence type="ECO:0008006" key="6">
    <source>
        <dbReference type="Google" id="ProtNLM"/>
    </source>
</evidence>
<gene>
    <name evidence="4" type="ORF">Lsed01_00628</name>
</gene>
<evidence type="ECO:0000313" key="4">
    <source>
        <dbReference type="EMBL" id="GAA5518206.1"/>
    </source>
</evidence>
<proteinExistence type="predicted"/>